<comment type="function">
    <text evidence="15">Essential component of the cytosolic iron-sulfur (Fe/S) protein assembly machinery. Required for the maturation of extramitochondrial Fe/S proteins.</text>
</comment>
<keyword evidence="10 17" id="KW-1133">Transmembrane helix</keyword>
<protein>
    <recommendedName>
        <fullName evidence="15">Probable cytosolic iron-sulfur protein assembly protein CIAO1 homolog</fullName>
    </recommendedName>
</protein>
<evidence type="ECO:0000256" key="2">
    <source>
        <dbReference type="ARBA" id="ARBA00004274"/>
    </source>
</evidence>
<dbReference type="EMBL" id="CAJNOG010000673">
    <property type="protein sequence ID" value="CAF1332556.1"/>
    <property type="molecule type" value="Genomic_DNA"/>
</dbReference>
<evidence type="ECO:0000313" key="19">
    <source>
        <dbReference type="Proteomes" id="UP000663845"/>
    </source>
</evidence>
<keyword evidence="6 16" id="KW-0853">WD repeat</keyword>
<organism evidence="18 19">
    <name type="scientific">Adineta steineri</name>
    <dbReference type="NCBI Taxonomy" id="433720"/>
    <lineage>
        <taxon>Eukaryota</taxon>
        <taxon>Metazoa</taxon>
        <taxon>Spiralia</taxon>
        <taxon>Gnathifera</taxon>
        <taxon>Rotifera</taxon>
        <taxon>Eurotatoria</taxon>
        <taxon>Bdelloidea</taxon>
        <taxon>Adinetida</taxon>
        <taxon>Adinetidae</taxon>
        <taxon>Adineta</taxon>
    </lineage>
</organism>
<comment type="similarity">
    <text evidence="15">Belongs to the WD repeat CIA1 family.</text>
</comment>
<sequence>MQIEYVKPTKNISVGIYGWRKRCLYGLIIVLTFVVFINICLTFWLSVALGLHWGSIGPISIFKNHVIFRSPVVLKDGLIASKIFSGDQSFSIQSDKSVHIQSGSKTKHSALTIDKQGIHANCEQFQINDRTGSKLVAIDSSQIQVYTDDLSIVSEQKRLELPHLMTNSISSDKNLSLSATDGRLMLTSNSDIDISARQTLDLVANDIIIKSHTIRLQNEHIYFEKLRFFDRAKGPVVGRSSQSYSVCICENGLVFAAIDCRQHTFDCHNNNNKKTMGELIEIQEFEASEDRIWCVSWNPTGTLLASCGSDKIIRLWGREGERNWVCKSSISDGHTRSIRSVAWSLCGNRLASAGFDAKVTIWERDGQDFVIQTILEGHENEVKDIAFSRSGLYLATCGRDKSVWIWEYNEDENDFACAAVLTTHTQDVKHLKWHPQKDVLASCSYDDTIKMFIEDNDDWSCACSLDSHTSTVWSCDFDATGKRLVSCSDDKTVKIWQAYEKNNREDSHTSTVWSCDFDATGKRLVSCSDDKTVKIWQAYEKNNREGIRSSNGIYPVWKCVCTISGYHTQTIYDVKWCPLTGLIATASGDNGIRIFREEESKQADAPPSFSLIASNTNAHLQDVNRISFHPKEPGLLASCSDDGTIKLWRIEIKSS</sequence>
<dbReference type="SMART" id="SM00320">
    <property type="entry name" value="WD40"/>
    <property type="match status" value="8"/>
</dbReference>
<dbReference type="InterPro" id="IPR028608">
    <property type="entry name" value="CIAO1/Cia1"/>
</dbReference>
<evidence type="ECO:0000256" key="8">
    <source>
        <dbReference type="ARBA" id="ARBA00022737"/>
    </source>
</evidence>
<proteinExistence type="inferred from homology"/>
<dbReference type="Proteomes" id="UP000663845">
    <property type="component" value="Unassembled WGS sequence"/>
</dbReference>
<name>A0A815G173_9BILA</name>
<dbReference type="CDD" id="cd00200">
    <property type="entry name" value="WD40"/>
    <property type="match status" value="1"/>
</dbReference>
<comment type="similarity">
    <text evidence="3">Belongs to the sarcoglycan beta/delta/gamma/zeta family.</text>
</comment>
<keyword evidence="8" id="KW-0677">Repeat</keyword>
<evidence type="ECO:0000256" key="3">
    <source>
        <dbReference type="ARBA" id="ARBA00007574"/>
    </source>
</evidence>
<dbReference type="InterPro" id="IPR020472">
    <property type="entry name" value="WD40_PAC1"/>
</dbReference>
<dbReference type="Pfam" id="PF00400">
    <property type="entry name" value="WD40"/>
    <property type="match status" value="8"/>
</dbReference>
<dbReference type="InterPro" id="IPR015943">
    <property type="entry name" value="WD40/YVTN_repeat-like_dom_sf"/>
</dbReference>
<keyword evidence="12" id="KW-1015">Disulfide bond</keyword>
<dbReference type="InterPro" id="IPR001680">
    <property type="entry name" value="WD40_rpt"/>
</dbReference>
<evidence type="ECO:0000256" key="15">
    <source>
        <dbReference type="HAMAP-Rule" id="MF_03037"/>
    </source>
</evidence>
<dbReference type="GO" id="GO:0097361">
    <property type="term" value="C:cytosolic [4Fe-4S] assembly targeting complex"/>
    <property type="evidence" value="ECO:0007669"/>
    <property type="project" value="InterPro"/>
</dbReference>
<dbReference type="PROSITE" id="PS50294">
    <property type="entry name" value="WD_REPEATS_REGION"/>
    <property type="match status" value="6"/>
</dbReference>
<keyword evidence="14" id="KW-0206">Cytoskeleton</keyword>
<dbReference type="PROSITE" id="PS50082">
    <property type="entry name" value="WD_REPEATS_2"/>
    <property type="match status" value="7"/>
</dbReference>
<dbReference type="AlphaFoldDB" id="A0A815G173"/>
<feature type="repeat" description="WD" evidence="16">
    <location>
        <begin position="465"/>
        <end position="497"/>
    </location>
</feature>
<evidence type="ECO:0000256" key="1">
    <source>
        <dbReference type="ARBA" id="ARBA00004245"/>
    </source>
</evidence>
<evidence type="ECO:0000256" key="7">
    <source>
        <dbReference type="ARBA" id="ARBA00022692"/>
    </source>
</evidence>
<dbReference type="SUPFAM" id="SSF50978">
    <property type="entry name" value="WD40 repeat-like"/>
    <property type="match status" value="1"/>
</dbReference>
<dbReference type="Gene3D" id="2.130.10.10">
    <property type="entry name" value="YVTN repeat-like/Quinoprotein amine dehydrogenase"/>
    <property type="match status" value="2"/>
</dbReference>
<dbReference type="PANTHER" id="PTHR19920">
    <property type="entry name" value="WD40 PROTEIN CIAO1"/>
    <property type="match status" value="1"/>
</dbReference>
<keyword evidence="9" id="KW-0735">Signal-anchor</keyword>
<keyword evidence="4" id="KW-1003">Cell membrane</keyword>
<evidence type="ECO:0000256" key="6">
    <source>
        <dbReference type="ARBA" id="ARBA00022574"/>
    </source>
</evidence>
<evidence type="ECO:0000256" key="11">
    <source>
        <dbReference type="ARBA" id="ARBA00023136"/>
    </source>
</evidence>
<evidence type="ECO:0000256" key="5">
    <source>
        <dbReference type="ARBA" id="ARBA00022490"/>
    </source>
</evidence>
<comment type="caution">
    <text evidence="18">The sequence shown here is derived from an EMBL/GenBank/DDBJ whole genome shotgun (WGS) entry which is preliminary data.</text>
</comment>
<dbReference type="GO" id="GO:0005856">
    <property type="term" value="C:cytoskeleton"/>
    <property type="evidence" value="ECO:0007669"/>
    <property type="project" value="UniProtKB-SubCell"/>
</dbReference>
<dbReference type="GO" id="GO:0016012">
    <property type="term" value="C:sarcoglycan complex"/>
    <property type="evidence" value="ECO:0007669"/>
    <property type="project" value="InterPro"/>
</dbReference>
<dbReference type="InterPro" id="IPR006875">
    <property type="entry name" value="Sarcoglycan"/>
</dbReference>
<evidence type="ECO:0000313" key="18">
    <source>
        <dbReference type="EMBL" id="CAF1332556.1"/>
    </source>
</evidence>
<gene>
    <name evidence="18" type="ORF">JYZ213_LOCUS34037</name>
</gene>
<evidence type="ECO:0000256" key="14">
    <source>
        <dbReference type="ARBA" id="ARBA00023212"/>
    </source>
</evidence>
<keyword evidence="7 17" id="KW-0812">Transmembrane</keyword>
<dbReference type="InterPro" id="IPR011041">
    <property type="entry name" value="Quinoprot_gluc/sorb_DH_b-prop"/>
</dbReference>
<dbReference type="GO" id="GO:0016226">
    <property type="term" value="P:iron-sulfur cluster assembly"/>
    <property type="evidence" value="ECO:0007669"/>
    <property type="project" value="UniProtKB-UniRule"/>
</dbReference>
<evidence type="ECO:0000256" key="4">
    <source>
        <dbReference type="ARBA" id="ARBA00022475"/>
    </source>
</evidence>
<evidence type="ECO:0000256" key="12">
    <source>
        <dbReference type="ARBA" id="ARBA00023157"/>
    </source>
</evidence>
<feature type="repeat" description="WD" evidence="16">
    <location>
        <begin position="505"/>
        <end position="537"/>
    </location>
</feature>
<evidence type="ECO:0000256" key="9">
    <source>
        <dbReference type="ARBA" id="ARBA00022968"/>
    </source>
</evidence>
<evidence type="ECO:0000256" key="16">
    <source>
        <dbReference type="PROSITE-ProRule" id="PRU00221"/>
    </source>
</evidence>
<dbReference type="HAMAP" id="MF_03037">
    <property type="entry name" value="ciao1"/>
    <property type="match status" value="1"/>
</dbReference>
<evidence type="ECO:0000256" key="13">
    <source>
        <dbReference type="ARBA" id="ARBA00023180"/>
    </source>
</evidence>
<dbReference type="PANTHER" id="PTHR19920:SF0">
    <property type="entry name" value="CYTOSOLIC IRON-SULFUR PROTEIN ASSEMBLY PROTEIN CIAO1-RELATED"/>
    <property type="match status" value="1"/>
</dbReference>
<keyword evidence="11 17" id="KW-0472">Membrane</keyword>
<feature type="repeat" description="WD" evidence="16">
    <location>
        <begin position="616"/>
        <end position="655"/>
    </location>
</feature>
<dbReference type="InterPro" id="IPR036322">
    <property type="entry name" value="WD40_repeat_dom_sf"/>
</dbReference>
<dbReference type="PRINTS" id="PR00320">
    <property type="entry name" value="GPROTEINBRPT"/>
</dbReference>
<comment type="subcellular location">
    <subcellularLocation>
        <location evidence="2">Cell membrane</location>
        <location evidence="2">Sarcolemma</location>
        <topology evidence="2">Single-pass type II membrane protein</topology>
    </subcellularLocation>
    <subcellularLocation>
        <location evidence="1">Cytoplasm</location>
        <location evidence="1">Cytoskeleton</location>
    </subcellularLocation>
</comment>
<feature type="repeat" description="WD" evidence="16">
    <location>
        <begin position="421"/>
        <end position="452"/>
    </location>
</feature>
<reference evidence="18" key="1">
    <citation type="submission" date="2021-02" db="EMBL/GenBank/DDBJ databases">
        <authorList>
            <person name="Nowell W R."/>
        </authorList>
    </citation>
    <scope>NUCLEOTIDE SEQUENCE</scope>
</reference>
<keyword evidence="5" id="KW-0963">Cytoplasm</keyword>
<feature type="repeat" description="WD" evidence="16">
    <location>
        <begin position="331"/>
        <end position="363"/>
    </location>
</feature>
<accession>A0A815G173</accession>
<feature type="repeat" description="WD" evidence="16">
    <location>
        <begin position="375"/>
        <end position="416"/>
    </location>
</feature>
<evidence type="ECO:0000256" key="10">
    <source>
        <dbReference type="ARBA" id="ARBA00022989"/>
    </source>
</evidence>
<keyword evidence="13" id="KW-0325">Glycoprotein</keyword>
<dbReference type="GO" id="GO:0042383">
    <property type="term" value="C:sarcolemma"/>
    <property type="evidence" value="ECO:0007669"/>
    <property type="project" value="UniProtKB-SubCell"/>
</dbReference>
<dbReference type="SUPFAM" id="SSF50952">
    <property type="entry name" value="Soluble quinoprotein glucose dehydrogenase"/>
    <property type="match status" value="1"/>
</dbReference>
<feature type="transmembrane region" description="Helical" evidence="17">
    <location>
        <begin position="24"/>
        <end position="53"/>
    </location>
</feature>
<feature type="repeat" description="WD" evidence="16">
    <location>
        <begin position="285"/>
        <end position="316"/>
    </location>
</feature>
<dbReference type="Pfam" id="PF04790">
    <property type="entry name" value="Sarcoglycan_1"/>
    <property type="match status" value="1"/>
</dbReference>
<evidence type="ECO:0000256" key="17">
    <source>
        <dbReference type="SAM" id="Phobius"/>
    </source>
</evidence>